<proteinExistence type="predicted"/>
<gene>
    <name evidence="2" type="ORF">JNE38_03840</name>
</gene>
<sequence length="123" mass="13772">MVVKVDQRGDSKVAIVVHDEVVINSVQDALDLIANVHYNDGCDKMIVKKEHITEDFFELKTRLAGEILQKYTNYQMKLAIVGDFSGYSSKSLSDFIYESNKGKSGVWFLGTEAEALDVLHQNG</sequence>
<keyword evidence="3" id="KW-1185">Reference proteome</keyword>
<dbReference type="Proteomes" id="UP000596248">
    <property type="component" value="Chromosome"/>
</dbReference>
<dbReference type="InterPro" id="IPR025438">
    <property type="entry name" value="DUF4180"/>
</dbReference>
<feature type="domain" description="DUF4180" evidence="1">
    <location>
        <begin position="10"/>
        <end position="117"/>
    </location>
</feature>
<protein>
    <submittedName>
        <fullName evidence="2">DUF4180 domain-containing protein</fullName>
    </submittedName>
</protein>
<evidence type="ECO:0000313" key="2">
    <source>
        <dbReference type="EMBL" id="QRG68314.1"/>
    </source>
</evidence>
<dbReference type="Pfam" id="PF13788">
    <property type="entry name" value="DUF4180"/>
    <property type="match status" value="1"/>
</dbReference>
<evidence type="ECO:0000259" key="1">
    <source>
        <dbReference type="Pfam" id="PF13788"/>
    </source>
</evidence>
<dbReference type="EMBL" id="CP069127">
    <property type="protein sequence ID" value="QRG68314.1"/>
    <property type="molecule type" value="Genomic_DNA"/>
</dbReference>
<evidence type="ECO:0000313" key="3">
    <source>
        <dbReference type="Proteomes" id="UP000596248"/>
    </source>
</evidence>
<accession>A0ABX7FPZ4</accession>
<dbReference type="RefSeq" id="WP_203355319.1">
    <property type="nucleotide sequence ID" value="NZ_CP069127.1"/>
</dbReference>
<organism evidence="2 3">
    <name type="scientific">Brevibacillus choshinensis</name>
    <dbReference type="NCBI Taxonomy" id="54911"/>
    <lineage>
        <taxon>Bacteria</taxon>
        <taxon>Bacillati</taxon>
        <taxon>Bacillota</taxon>
        <taxon>Bacilli</taxon>
        <taxon>Bacillales</taxon>
        <taxon>Paenibacillaceae</taxon>
        <taxon>Brevibacillus</taxon>
    </lineage>
</organism>
<name>A0ABX7FPZ4_BRECH</name>
<reference evidence="2 3" key="1">
    <citation type="submission" date="2021-01" db="EMBL/GenBank/DDBJ databases">
        <title>Identification of strong promoters based on the transcriptome of Brevibacillus choshinensis.</title>
        <authorList>
            <person name="Yao D."/>
            <person name="Zhang K."/>
            <person name="Wu J."/>
        </authorList>
    </citation>
    <scope>NUCLEOTIDE SEQUENCE [LARGE SCALE GENOMIC DNA]</scope>
    <source>
        <strain evidence="2 3">HPD31-SP3</strain>
    </source>
</reference>